<evidence type="ECO:0000256" key="1">
    <source>
        <dbReference type="SAM" id="SignalP"/>
    </source>
</evidence>
<evidence type="ECO:0000313" key="2">
    <source>
        <dbReference type="EMBL" id="MCF2528871.1"/>
    </source>
</evidence>
<dbReference type="Proteomes" id="UP001165378">
    <property type="component" value="Unassembled WGS sequence"/>
</dbReference>
<comment type="caution">
    <text evidence="2">The sequence shown here is derived from an EMBL/GenBank/DDBJ whole genome shotgun (WGS) entry which is preliminary data.</text>
</comment>
<dbReference type="InterPro" id="IPR013207">
    <property type="entry name" value="LGFP"/>
</dbReference>
<dbReference type="Pfam" id="PF14269">
    <property type="entry name" value="Arylsulfotran_2"/>
    <property type="match status" value="1"/>
</dbReference>
<proteinExistence type="predicted"/>
<dbReference type="PANTHER" id="PTHR35340">
    <property type="entry name" value="PQQ ENZYME REPEAT PROTEIN-RELATED"/>
    <property type="match status" value="1"/>
</dbReference>
<protein>
    <recommendedName>
        <fullName evidence="4">LGFP repeat-containing protein</fullName>
    </recommendedName>
</protein>
<dbReference type="PANTHER" id="PTHR35340:SF5">
    <property type="entry name" value="ASST-DOMAIN-CONTAINING PROTEIN"/>
    <property type="match status" value="1"/>
</dbReference>
<dbReference type="Pfam" id="PF08310">
    <property type="entry name" value="LGFP"/>
    <property type="match status" value="6"/>
</dbReference>
<dbReference type="AlphaFoldDB" id="A0AA41U0R5"/>
<keyword evidence="3" id="KW-1185">Reference proteome</keyword>
<name>A0AA41U0R5_9ACTN</name>
<feature type="chain" id="PRO_5041406281" description="LGFP repeat-containing protein" evidence="1">
    <location>
        <begin position="32"/>
        <end position="937"/>
    </location>
</feature>
<dbReference type="Gene3D" id="2.120.10.30">
    <property type="entry name" value="TolB, C-terminal domain"/>
    <property type="match status" value="1"/>
</dbReference>
<keyword evidence="1" id="KW-0732">Signal</keyword>
<evidence type="ECO:0000313" key="3">
    <source>
        <dbReference type="Proteomes" id="UP001165378"/>
    </source>
</evidence>
<dbReference type="RefSeq" id="WP_235053035.1">
    <property type="nucleotide sequence ID" value="NZ_JAKFHA010000008.1"/>
</dbReference>
<gene>
    <name evidence="2" type="ORF">LZ495_16830</name>
</gene>
<dbReference type="InterPro" id="IPR039535">
    <property type="entry name" value="ASST-like"/>
</dbReference>
<dbReference type="EMBL" id="JAKFHA010000008">
    <property type="protein sequence ID" value="MCF2528871.1"/>
    <property type="molecule type" value="Genomic_DNA"/>
</dbReference>
<organism evidence="2 3">
    <name type="scientific">Yinghuangia soli</name>
    <dbReference type="NCBI Taxonomy" id="2908204"/>
    <lineage>
        <taxon>Bacteria</taxon>
        <taxon>Bacillati</taxon>
        <taxon>Actinomycetota</taxon>
        <taxon>Actinomycetes</taxon>
        <taxon>Kitasatosporales</taxon>
        <taxon>Streptomycetaceae</taxon>
        <taxon>Yinghuangia</taxon>
    </lineage>
</organism>
<dbReference type="InterPro" id="IPR011042">
    <property type="entry name" value="6-blade_b-propeller_TolB-like"/>
</dbReference>
<dbReference type="InterPro" id="IPR053143">
    <property type="entry name" value="Arylsulfate_ST"/>
</dbReference>
<accession>A0AA41U0R5</accession>
<evidence type="ECO:0008006" key="4">
    <source>
        <dbReference type="Google" id="ProtNLM"/>
    </source>
</evidence>
<feature type="signal peptide" evidence="1">
    <location>
        <begin position="1"/>
        <end position="31"/>
    </location>
</feature>
<dbReference type="SUPFAM" id="SSF63825">
    <property type="entry name" value="YWTD domain"/>
    <property type="match status" value="1"/>
</dbReference>
<reference evidence="2" key="1">
    <citation type="submission" date="2022-01" db="EMBL/GenBank/DDBJ databases">
        <title>Genome-Based Taxonomic Classification of the Phylum Actinobacteria.</title>
        <authorList>
            <person name="Gao Y."/>
        </authorList>
    </citation>
    <scope>NUCLEOTIDE SEQUENCE</scope>
    <source>
        <strain evidence="2">KLBMP 8922</strain>
    </source>
</reference>
<sequence length="937" mass="100030">MTAFLKRTAAAACAAASVSFALPTLAPPVFAAAPSVTATPDIPAAFRPAALSAEVPASADASYVSRPDLPRFHADTTTPGRPHDGLLFGGFTGTDPSGKGSGAAVFDNAGEPVWIRPGAARVQPIMYWGRPGYAAFVAPGTWEIYDDRNRKVAAIPVETGFQMYGSSIATSGNGDVALVSSTSYVLMDLTPYGGDALARVMVTTLKRVVIQTGEVTWTWRSLTEGQEAVPGQGPIPLADSFVRPWGFIDYLGVTGVAFAEDSRYVLISARGANAVYKIDTRDGSIVWTLGGKRSTVTGLADENLPNKPFAVTVDSDGAVYVGDADPATNAARGLVYKVGADNSAKVVRKMVPEGGPQVTEASRGTFQPLQRAISFGGTYAGLLSVDGRAIEFEANGPVVFTSSAPSAQPASRMSWVPWLAAAPTAPPDVKARYGADDRERELYVSWNGSTSVAKWQVQLGSDADHLRTVVTAPRAGFETRITVPFETTDYVVRVQALDGSGAVIGKADHTALFQLVADPSLGDEVSRREEADFVEVVYSGGTVVQWSRRTGAWPVSGAYLECIRRADWDGGLPTSGPFGALPLLSTPHQRFERGTVYLTGPSARCVSGAFWDKYERYMGAANGVLGLPLSDRETVQTPGGTVRYQRFERGTIVAPYPDTPDTVFALWGGIHDAWLKSGGPTSPLGFPLMQEHPTADGGRYVHFSNSWSIFWSPATGAHTVDPAIRAKWAQLGWQGGFLGYPVSDSTASAGGRVVNFQRGTIAWTPATGAHEVHGAIRDVWLANGAERGGLGYPLTDELTAADGVGRYVHFSGGASIFWSPSTGAHIVQRGIRDKWAALGWQGGLLGYPTSNEESTPAGTGRYNTFQRGAVYWTSWGGTAAIRGGMLSTWDASGRENGRLGYPRSDEYRTDDGRQRQDFDGGWIFWDPRTQRTTIHSY</sequence>